<sequence length="134" mass="14009">MSANTATPSLDSVFESAQRAHAVVELLIDACSAPAYGEAIVYSLWAVERELREIKGAFDSILYVEPEGHQPTYTANPAEACPEAAILAKLIKFAEITAEQAAGIDAELKKYRAAAAVNDSATVGASQPGKGGAK</sequence>
<keyword evidence="2" id="KW-1185">Reference proteome</keyword>
<dbReference type="Proteomes" id="UP000652176">
    <property type="component" value="Unassembled WGS sequence"/>
</dbReference>
<protein>
    <submittedName>
        <fullName evidence="1">Uncharacterized protein</fullName>
    </submittedName>
</protein>
<dbReference type="RefSeq" id="WP_192375111.1">
    <property type="nucleotide sequence ID" value="NZ_CAJHIV010000001.1"/>
</dbReference>
<reference evidence="1 2" key="1">
    <citation type="submission" date="2020-09" db="EMBL/GenBank/DDBJ databases">
        <title>Methylomonas albis sp. nov. and Methylomonas fluvii sp. nov.: Two cold-adapted methanotrophs from the River Elbe and an amended description of Methylovulum psychrotolerans strain Eb1.</title>
        <authorList>
            <person name="Bussmann I.K."/>
            <person name="Klings K.-W."/>
            <person name="Warnstedt J."/>
            <person name="Hoppert M."/>
            <person name="Saborowski A."/>
            <person name="Horn F."/>
            <person name="Liebner S."/>
        </authorList>
    </citation>
    <scope>NUCLEOTIDE SEQUENCE [LARGE SCALE GENOMIC DNA]</scope>
    <source>
        <strain evidence="1 2">EbA</strain>
    </source>
</reference>
<gene>
    <name evidence="1" type="ORF">IE877_12980</name>
</gene>
<accession>A0ABR9D1G8</accession>
<comment type="caution">
    <text evidence="1">The sequence shown here is derived from an EMBL/GenBank/DDBJ whole genome shotgun (WGS) entry which is preliminary data.</text>
</comment>
<organism evidence="1 2">
    <name type="scientific">Methylomonas albis</name>
    <dbReference type="NCBI Taxonomy" id="1854563"/>
    <lineage>
        <taxon>Bacteria</taxon>
        <taxon>Pseudomonadati</taxon>
        <taxon>Pseudomonadota</taxon>
        <taxon>Gammaproteobacteria</taxon>
        <taxon>Methylococcales</taxon>
        <taxon>Methylococcaceae</taxon>
        <taxon>Methylomonas</taxon>
    </lineage>
</organism>
<dbReference type="EMBL" id="JACXSS010000001">
    <property type="protein sequence ID" value="MBD9356785.1"/>
    <property type="molecule type" value="Genomic_DNA"/>
</dbReference>
<evidence type="ECO:0000313" key="2">
    <source>
        <dbReference type="Proteomes" id="UP000652176"/>
    </source>
</evidence>
<evidence type="ECO:0000313" key="1">
    <source>
        <dbReference type="EMBL" id="MBD9356785.1"/>
    </source>
</evidence>
<proteinExistence type="predicted"/>
<name>A0ABR9D1G8_9GAMM</name>